<sequence length="51" mass="5856">MVRRCPINIYPEWLQIQTFYDGVSNTSRILLDSFAGGSLQLKTPKEARDLI</sequence>
<proteinExistence type="predicted"/>
<reference evidence="1 2" key="1">
    <citation type="journal article" date="2023" name="Plants (Basel)">
        <title>Bridging the Gap: Combining Genomics and Transcriptomics Approaches to Understand Stylosanthes scabra, an Orphan Legume from the Brazilian Caatinga.</title>
        <authorList>
            <person name="Ferreira-Neto J.R.C."/>
            <person name="da Silva M.D."/>
            <person name="Binneck E."/>
            <person name="de Melo N.F."/>
            <person name="da Silva R.H."/>
            <person name="de Melo A.L.T.M."/>
            <person name="Pandolfi V."/>
            <person name="Bustamante F.O."/>
            <person name="Brasileiro-Vidal A.C."/>
            <person name="Benko-Iseppon A.M."/>
        </authorList>
    </citation>
    <scope>NUCLEOTIDE SEQUENCE [LARGE SCALE GENOMIC DNA]</scope>
    <source>
        <tissue evidence="1">Leaves</tissue>
    </source>
</reference>
<feature type="non-terminal residue" evidence="1">
    <location>
        <position position="51"/>
    </location>
</feature>
<protein>
    <submittedName>
        <fullName evidence="1">Uncharacterized protein</fullName>
    </submittedName>
</protein>
<name>A0ABU6UXX0_9FABA</name>
<evidence type="ECO:0000313" key="2">
    <source>
        <dbReference type="Proteomes" id="UP001341840"/>
    </source>
</evidence>
<keyword evidence="2" id="KW-1185">Reference proteome</keyword>
<accession>A0ABU6UXX0</accession>
<dbReference type="Proteomes" id="UP001341840">
    <property type="component" value="Unassembled WGS sequence"/>
</dbReference>
<comment type="caution">
    <text evidence="1">The sequence shown here is derived from an EMBL/GenBank/DDBJ whole genome shotgun (WGS) entry which is preliminary data.</text>
</comment>
<gene>
    <name evidence="1" type="ORF">PIB30_105959</name>
</gene>
<dbReference type="EMBL" id="JASCZI010124868">
    <property type="protein sequence ID" value="MED6166125.1"/>
    <property type="molecule type" value="Genomic_DNA"/>
</dbReference>
<organism evidence="1 2">
    <name type="scientific">Stylosanthes scabra</name>
    <dbReference type="NCBI Taxonomy" id="79078"/>
    <lineage>
        <taxon>Eukaryota</taxon>
        <taxon>Viridiplantae</taxon>
        <taxon>Streptophyta</taxon>
        <taxon>Embryophyta</taxon>
        <taxon>Tracheophyta</taxon>
        <taxon>Spermatophyta</taxon>
        <taxon>Magnoliopsida</taxon>
        <taxon>eudicotyledons</taxon>
        <taxon>Gunneridae</taxon>
        <taxon>Pentapetalae</taxon>
        <taxon>rosids</taxon>
        <taxon>fabids</taxon>
        <taxon>Fabales</taxon>
        <taxon>Fabaceae</taxon>
        <taxon>Papilionoideae</taxon>
        <taxon>50 kb inversion clade</taxon>
        <taxon>dalbergioids sensu lato</taxon>
        <taxon>Dalbergieae</taxon>
        <taxon>Pterocarpus clade</taxon>
        <taxon>Stylosanthes</taxon>
    </lineage>
</organism>
<evidence type="ECO:0000313" key="1">
    <source>
        <dbReference type="EMBL" id="MED6166125.1"/>
    </source>
</evidence>